<dbReference type="GO" id="GO:0003723">
    <property type="term" value="F:RNA binding"/>
    <property type="evidence" value="ECO:0007669"/>
    <property type="project" value="UniProtKB-UniRule"/>
</dbReference>
<name>A0AAV6PBQ3_9ROSI</name>
<evidence type="ECO:0000256" key="3">
    <source>
        <dbReference type="SAM" id="MobiDB-lite"/>
    </source>
</evidence>
<feature type="domain" description="RRM" evidence="4">
    <location>
        <begin position="211"/>
        <end position="297"/>
    </location>
</feature>
<evidence type="ECO:0000256" key="1">
    <source>
        <dbReference type="ARBA" id="ARBA00022884"/>
    </source>
</evidence>
<dbReference type="InterPro" id="IPR000504">
    <property type="entry name" value="RRM_dom"/>
</dbReference>
<protein>
    <submittedName>
        <fullName evidence="5">RNA-binding protein 2</fullName>
    </submittedName>
</protein>
<feature type="region of interest" description="Disordered" evidence="3">
    <location>
        <begin position="1"/>
        <end position="68"/>
    </location>
</feature>
<dbReference type="Pfam" id="PF00076">
    <property type="entry name" value="RRM_1"/>
    <property type="match status" value="1"/>
</dbReference>
<dbReference type="Proteomes" id="UP000685013">
    <property type="component" value="Chromosome 1"/>
</dbReference>
<evidence type="ECO:0000313" key="5">
    <source>
        <dbReference type="EMBL" id="KAG6608363.1"/>
    </source>
</evidence>
<keyword evidence="6" id="KW-1185">Reference proteome</keyword>
<evidence type="ECO:0000259" key="4">
    <source>
        <dbReference type="PROSITE" id="PS50102"/>
    </source>
</evidence>
<reference evidence="5 6" key="1">
    <citation type="journal article" date="2021" name="Hortic Res">
        <title>The domestication of Cucurbita argyrosperma as revealed by the genome of its wild relative.</title>
        <authorList>
            <person name="Barrera-Redondo J."/>
            <person name="Sanchez-de la Vega G."/>
            <person name="Aguirre-Liguori J.A."/>
            <person name="Castellanos-Morales G."/>
            <person name="Gutierrez-Guerrero Y.T."/>
            <person name="Aguirre-Dugua X."/>
            <person name="Aguirre-Planter E."/>
            <person name="Tenaillon M.I."/>
            <person name="Lira-Saade R."/>
            <person name="Eguiarte L.E."/>
        </authorList>
    </citation>
    <scope>NUCLEOTIDE SEQUENCE [LARGE SCALE GENOMIC DNA]</scope>
    <source>
        <strain evidence="5">JBR-2021</strain>
    </source>
</reference>
<feature type="region of interest" description="Disordered" evidence="3">
    <location>
        <begin position="83"/>
        <end position="107"/>
    </location>
</feature>
<evidence type="ECO:0000256" key="2">
    <source>
        <dbReference type="PROSITE-ProRule" id="PRU00176"/>
    </source>
</evidence>
<organism evidence="5 6">
    <name type="scientific">Cucurbita argyrosperma subsp. sororia</name>
    <dbReference type="NCBI Taxonomy" id="37648"/>
    <lineage>
        <taxon>Eukaryota</taxon>
        <taxon>Viridiplantae</taxon>
        <taxon>Streptophyta</taxon>
        <taxon>Embryophyta</taxon>
        <taxon>Tracheophyta</taxon>
        <taxon>Spermatophyta</taxon>
        <taxon>Magnoliopsida</taxon>
        <taxon>eudicotyledons</taxon>
        <taxon>Gunneridae</taxon>
        <taxon>Pentapetalae</taxon>
        <taxon>rosids</taxon>
        <taxon>fabids</taxon>
        <taxon>Cucurbitales</taxon>
        <taxon>Cucurbitaceae</taxon>
        <taxon>Cucurbiteae</taxon>
        <taxon>Cucurbita</taxon>
    </lineage>
</organism>
<dbReference type="AlphaFoldDB" id="A0AAV6PBQ3"/>
<dbReference type="PANTHER" id="PTHR10501">
    <property type="entry name" value="U1 SMALL NUCLEAR RIBONUCLEOPROTEIN A/U2 SMALL NUCLEAR RIBONUCLEOPROTEIN B"/>
    <property type="match status" value="1"/>
</dbReference>
<evidence type="ECO:0000313" key="6">
    <source>
        <dbReference type="Proteomes" id="UP000685013"/>
    </source>
</evidence>
<dbReference type="EMBL" id="JAGKQH010000001">
    <property type="protein sequence ID" value="KAG6608363.1"/>
    <property type="molecule type" value="Genomic_DNA"/>
</dbReference>
<keyword evidence="1 2" id="KW-0694">RNA-binding</keyword>
<sequence length="309" mass="33796">MRNQTEATPPANLGSDCSSFQGSELEASDDHAPSIAMWECRTRGGELERTRPREGCSSGSRTGDQAMGDDAYTRYAASADRAGSVARSGLSNYSEAPPLTSYPNSTSIDPWRIPPDYLLKETDSSGPGTYGYTDVGGIRNYPEPVIGGVTSGVSATGNTSPFHDAQARQRHDIAVGSSPGLMAMADTGHEKANSLGLRNPERVPISAQESNILFVDGLPTDCTRREVGHLFRPFIGYKDIRVVHKEPRRRGDKATVLCFVEFIEARYSRAAMEALQGYKFDDKKPDSLALKIQFAHFPFRLPSNQDDRR</sequence>
<comment type="caution">
    <text evidence="5">The sequence shown here is derived from an EMBL/GenBank/DDBJ whole genome shotgun (WGS) entry which is preliminary data.</text>
</comment>
<feature type="compositionally biased region" description="Basic and acidic residues" evidence="3">
    <location>
        <begin position="40"/>
        <end position="54"/>
    </location>
</feature>
<proteinExistence type="predicted"/>
<dbReference type="PROSITE" id="PS50102">
    <property type="entry name" value="RRM"/>
    <property type="match status" value="1"/>
</dbReference>
<dbReference type="CDD" id="cd21618">
    <property type="entry name" value="RRM_AtNSRA_like"/>
    <property type="match status" value="1"/>
</dbReference>
<feature type="non-terminal residue" evidence="5">
    <location>
        <position position="1"/>
    </location>
</feature>
<accession>A0AAV6PBQ3</accession>
<gene>
    <name evidence="5" type="primary">RBP2</name>
    <name evidence="5" type="ORF">SDJN03_01705</name>
</gene>
<dbReference type="SMART" id="SM00360">
    <property type="entry name" value="RRM"/>
    <property type="match status" value="1"/>
</dbReference>